<dbReference type="CDD" id="cd19079">
    <property type="entry name" value="AKR_EcYajO-like"/>
    <property type="match status" value="1"/>
</dbReference>
<dbReference type="GO" id="GO:0016491">
    <property type="term" value="F:oxidoreductase activity"/>
    <property type="evidence" value="ECO:0007669"/>
    <property type="project" value="UniProtKB-KW"/>
</dbReference>
<evidence type="ECO:0000256" key="2">
    <source>
        <dbReference type="ARBA" id="ARBA00022857"/>
    </source>
</evidence>
<dbReference type="InterPro" id="IPR050523">
    <property type="entry name" value="AKR_Detox_Biosynth"/>
</dbReference>
<dbReference type="PANTHER" id="PTHR43364">
    <property type="entry name" value="NADH-SPECIFIC METHYLGLYOXAL REDUCTASE-RELATED"/>
    <property type="match status" value="1"/>
</dbReference>
<gene>
    <name evidence="5" type="ORF">BT63DRAFT_418387</name>
</gene>
<dbReference type="FunFam" id="3.20.20.100:FF:000004">
    <property type="entry name" value="Oxidoreductase, aldo/keto reductase"/>
    <property type="match status" value="1"/>
</dbReference>
<dbReference type="Pfam" id="PF00248">
    <property type="entry name" value="Aldo_ket_red"/>
    <property type="match status" value="1"/>
</dbReference>
<sequence>MADKKADMPDSLRASFEATKVEYRQLGKSGLRVSVPVLGAMSFGSKLWQPWVEDDEAKVTALLKAAYDCGLNTWDTANVYSAGVSETLIGNAVKSLKIPRHKLTLLTKCFGTVGEEPGANHIKYPEMKGTKDYVNQGGLSRAAIFNAVDASLKRLQMEYIDLLQIHRFDTSVPVEETMKALHDLVQCGKVRYIGASSMWTFQFAGMQTVAEKNGWTKFVSMQNHYSLCYREEEREMNKYCAQTGVGLIPWSPLYRGALARPVNSDATPRSEAAATGNRAFGGGPSEADKAIIGRVEELAKKKGWPMAQVALAWILQKGTVPIVGFSSVERMMQAVEVKGKTLTDEEVKYLEEPYVPKAVQGHA</sequence>
<name>A0A6A6TWS5_9PEZI</name>
<feature type="domain" description="NADP-dependent oxidoreductase" evidence="4">
    <location>
        <begin position="37"/>
        <end position="352"/>
    </location>
</feature>
<keyword evidence="6" id="KW-1185">Reference proteome</keyword>
<dbReference type="AlphaFoldDB" id="A0A6A6TWS5"/>
<accession>A0A6A6TWS5</accession>
<evidence type="ECO:0000256" key="1">
    <source>
        <dbReference type="ARBA" id="ARBA00007905"/>
    </source>
</evidence>
<dbReference type="Proteomes" id="UP000799302">
    <property type="component" value="Unassembled WGS sequence"/>
</dbReference>
<dbReference type="GO" id="GO:0005829">
    <property type="term" value="C:cytosol"/>
    <property type="evidence" value="ECO:0007669"/>
    <property type="project" value="UniProtKB-ARBA"/>
</dbReference>
<dbReference type="InterPro" id="IPR036812">
    <property type="entry name" value="NAD(P)_OxRdtase_dom_sf"/>
</dbReference>
<dbReference type="Gene3D" id="3.20.20.100">
    <property type="entry name" value="NADP-dependent oxidoreductase domain"/>
    <property type="match status" value="1"/>
</dbReference>
<keyword evidence="2" id="KW-0521">NADP</keyword>
<dbReference type="OrthoDB" id="48988at2759"/>
<organism evidence="5 6">
    <name type="scientific">Microthyrium microscopicum</name>
    <dbReference type="NCBI Taxonomy" id="703497"/>
    <lineage>
        <taxon>Eukaryota</taxon>
        <taxon>Fungi</taxon>
        <taxon>Dikarya</taxon>
        <taxon>Ascomycota</taxon>
        <taxon>Pezizomycotina</taxon>
        <taxon>Dothideomycetes</taxon>
        <taxon>Dothideomycetes incertae sedis</taxon>
        <taxon>Microthyriales</taxon>
        <taxon>Microthyriaceae</taxon>
        <taxon>Microthyrium</taxon>
    </lineage>
</organism>
<comment type="similarity">
    <text evidence="1">Belongs to the aldo/keto reductase family.</text>
</comment>
<evidence type="ECO:0000313" key="5">
    <source>
        <dbReference type="EMBL" id="KAF2664262.1"/>
    </source>
</evidence>
<evidence type="ECO:0000256" key="3">
    <source>
        <dbReference type="ARBA" id="ARBA00023002"/>
    </source>
</evidence>
<reference evidence="5" key="1">
    <citation type="journal article" date="2020" name="Stud. Mycol.">
        <title>101 Dothideomycetes genomes: a test case for predicting lifestyles and emergence of pathogens.</title>
        <authorList>
            <person name="Haridas S."/>
            <person name="Albert R."/>
            <person name="Binder M."/>
            <person name="Bloem J."/>
            <person name="Labutti K."/>
            <person name="Salamov A."/>
            <person name="Andreopoulos B."/>
            <person name="Baker S."/>
            <person name="Barry K."/>
            <person name="Bills G."/>
            <person name="Bluhm B."/>
            <person name="Cannon C."/>
            <person name="Castanera R."/>
            <person name="Culley D."/>
            <person name="Daum C."/>
            <person name="Ezra D."/>
            <person name="Gonzalez J."/>
            <person name="Henrissat B."/>
            <person name="Kuo A."/>
            <person name="Liang C."/>
            <person name="Lipzen A."/>
            <person name="Lutzoni F."/>
            <person name="Magnuson J."/>
            <person name="Mondo S."/>
            <person name="Nolan M."/>
            <person name="Ohm R."/>
            <person name="Pangilinan J."/>
            <person name="Park H.-J."/>
            <person name="Ramirez L."/>
            <person name="Alfaro M."/>
            <person name="Sun H."/>
            <person name="Tritt A."/>
            <person name="Yoshinaga Y."/>
            <person name="Zwiers L.-H."/>
            <person name="Turgeon B."/>
            <person name="Goodwin S."/>
            <person name="Spatafora J."/>
            <person name="Crous P."/>
            <person name="Grigoriev I."/>
        </authorList>
    </citation>
    <scope>NUCLEOTIDE SEQUENCE</scope>
    <source>
        <strain evidence="5">CBS 115976</strain>
    </source>
</reference>
<proteinExistence type="inferred from homology"/>
<protein>
    <submittedName>
        <fullName evidence="5">Aldo-keto reductase</fullName>
    </submittedName>
</protein>
<dbReference type="SUPFAM" id="SSF51430">
    <property type="entry name" value="NAD(P)-linked oxidoreductase"/>
    <property type="match status" value="1"/>
</dbReference>
<evidence type="ECO:0000313" key="6">
    <source>
        <dbReference type="Proteomes" id="UP000799302"/>
    </source>
</evidence>
<keyword evidence="3" id="KW-0560">Oxidoreductase</keyword>
<evidence type="ECO:0000259" key="4">
    <source>
        <dbReference type="Pfam" id="PF00248"/>
    </source>
</evidence>
<dbReference type="EMBL" id="MU004243">
    <property type="protein sequence ID" value="KAF2664262.1"/>
    <property type="molecule type" value="Genomic_DNA"/>
</dbReference>
<dbReference type="InterPro" id="IPR023210">
    <property type="entry name" value="NADP_OxRdtase_dom"/>
</dbReference>
<dbReference type="PANTHER" id="PTHR43364:SF9">
    <property type="entry name" value="OXIDOREDUCTASE"/>
    <property type="match status" value="1"/>
</dbReference>